<sequence>MPDSAPDLPSCSNCGGFHTVAITTGLRCIDGSRETTLVRCAAHQVAHPVEPTGSTVRATVTFDMEAR</sequence>
<dbReference type="Proteomes" id="UP001183420">
    <property type="component" value="Unassembled WGS sequence"/>
</dbReference>
<evidence type="ECO:0000313" key="1">
    <source>
        <dbReference type="EMBL" id="MDT0319278.1"/>
    </source>
</evidence>
<name>A0ABU2LPU0_9ACTN</name>
<gene>
    <name evidence="1" type="ORF">RNC47_13115</name>
</gene>
<reference evidence="2" key="1">
    <citation type="submission" date="2023-07" db="EMBL/GenBank/DDBJ databases">
        <title>30 novel species of actinomycetes from the DSMZ collection.</title>
        <authorList>
            <person name="Nouioui I."/>
        </authorList>
    </citation>
    <scope>NUCLEOTIDE SEQUENCE [LARGE SCALE GENOMIC DNA]</scope>
    <source>
        <strain evidence="2">DSM 44918</strain>
    </source>
</reference>
<proteinExistence type="predicted"/>
<evidence type="ECO:0000313" key="2">
    <source>
        <dbReference type="Proteomes" id="UP001183420"/>
    </source>
</evidence>
<accession>A0ABU2LPU0</accession>
<dbReference type="RefSeq" id="WP_311598480.1">
    <property type="nucleotide sequence ID" value="NZ_JAVREM010000012.1"/>
</dbReference>
<dbReference type="EMBL" id="JAVREM010000012">
    <property type="protein sequence ID" value="MDT0319278.1"/>
    <property type="molecule type" value="Genomic_DNA"/>
</dbReference>
<comment type="caution">
    <text evidence="1">The sequence shown here is derived from an EMBL/GenBank/DDBJ whole genome shotgun (WGS) entry which is preliminary data.</text>
</comment>
<protein>
    <submittedName>
        <fullName evidence="1">Uncharacterized protein</fullName>
    </submittedName>
</protein>
<keyword evidence="2" id="KW-1185">Reference proteome</keyword>
<organism evidence="1 2">
    <name type="scientific">Streptomyces millisiae</name>
    <dbReference type="NCBI Taxonomy" id="3075542"/>
    <lineage>
        <taxon>Bacteria</taxon>
        <taxon>Bacillati</taxon>
        <taxon>Actinomycetota</taxon>
        <taxon>Actinomycetes</taxon>
        <taxon>Kitasatosporales</taxon>
        <taxon>Streptomycetaceae</taxon>
        <taxon>Streptomyces</taxon>
    </lineage>
</organism>